<dbReference type="InterPro" id="IPR011009">
    <property type="entry name" value="Kinase-like_dom_sf"/>
</dbReference>
<dbReference type="PANTHER" id="PTHR44329:SF261">
    <property type="entry name" value="ZINC FINGER CONTAINING PROTEIN KINASE-RELATED"/>
    <property type="match status" value="1"/>
</dbReference>
<evidence type="ECO:0000313" key="4">
    <source>
        <dbReference type="Proteomes" id="UP000623687"/>
    </source>
</evidence>
<feature type="compositionally biased region" description="Low complexity" evidence="1">
    <location>
        <begin position="600"/>
        <end position="624"/>
    </location>
</feature>
<dbReference type="Pfam" id="PF07714">
    <property type="entry name" value="PK_Tyr_Ser-Thr"/>
    <property type="match status" value="1"/>
</dbReference>
<gene>
    <name evidence="3" type="ORF">PC9H_001172</name>
</gene>
<dbReference type="InterPro" id="IPR036537">
    <property type="entry name" value="Adaptor_Cbl_N_dom_sf"/>
</dbReference>
<dbReference type="Gene3D" id="1.10.840.10">
    <property type="entry name" value="Ras guanine-nucleotide exchange factors catalytic domain"/>
    <property type="match status" value="1"/>
</dbReference>
<dbReference type="InterPro" id="IPR036964">
    <property type="entry name" value="RASGEF_cat_dom_sf"/>
</dbReference>
<dbReference type="InterPro" id="IPR000651">
    <property type="entry name" value="Ras-like_Gua-exchang_fac_N"/>
</dbReference>
<dbReference type="CDD" id="cd06224">
    <property type="entry name" value="REM"/>
    <property type="match status" value="1"/>
</dbReference>
<dbReference type="GeneID" id="59371013"/>
<dbReference type="GO" id="GO:0005085">
    <property type="term" value="F:guanyl-nucleotide exchange factor activity"/>
    <property type="evidence" value="ECO:0007669"/>
    <property type="project" value="InterPro"/>
</dbReference>
<dbReference type="SUPFAM" id="SSF48366">
    <property type="entry name" value="Ras GEF"/>
    <property type="match status" value="1"/>
</dbReference>
<keyword evidence="4" id="KW-1185">Reference proteome</keyword>
<dbReference type="GO" id="GO:0007264">
    <property type="term" value="P:small GTPase-mediated signal transduction"/>
    <property type="evidence" value="ECO:0007669"/>
    <property type="project" value="InterPro"/>
</dbReference>
<dbReference type="SMART" id="SM00147">
    <property type="entry name" value="RasGEF"/>
    <property type="match status" value="1"/>
</dbReference>
<dbReference type="InterPro" id="IPR051681">
    <property type="entry name" value="Ser/Thr_Kinases-Pseudokinases"/>
</dbReference>
<dbReference type="SUPFAM" id="SSF56112">
    <property type="entry name" value="Protein kinase-like (PK-like)"/>
    <property type="match status" value="1"/>
</dbReference>
<dbReference type="Proteomes" id="UP000623687">
    <property type="component" value="Unassembled WGS sequence"/>
</dbReference>
<dbReference type="Pfam" id="PF00617">
    <property type="entry name" value="RasGEF"/>
    <property type="match status" value="1"/>
</dbReference>
<dbReference type="VEuPathDB" id="FungiDB:PC9H_001172"/>
<dbReference type="Gene3D" id="1.20.930.20">
    <property type="entry name" value="Adaptor protein Cbl, N-terminal domain"/>
    <property type="match status" value="1"/>
</dbReference>
<evidence type="ECO:0000256" key="1">
    <source>
        <dbReference type="SAM" id="MobiDB-lite"/>
    </source>
</evidence>
<dbReference type="PROSITE" id="PS00109">
    <property type="entry name" value="PROTEIN_KINASE_TYR"/>
    <property type="match status" value="1"/>
</dbReference>
<comment type="caution">
    <text evidence="3">The sequence shown here is derived from an EMBL/GenBank/DDBJ whole genome shotgun (WGS) entry which is preliminary data.</text>
</comment>
<dbReference type="GO" id="GO:0004674">
    <property type="term" value="F:protein serine/threonine kinase activity"/>
    <property type="evidence" value="ECO:0007669"/>
    <property type="project" value="TreeGrafter"/>
</dbReference>
<dbReference type="InterPro" id="IPR008266">
    <property type="entry name" value="Tyr_kinase_AS"/>
</dbReference>
<dbReference type="InterPro" id="IPR059179">
    <property type="entry name" value="MLKL-like_MCAfunc"/>
</dbReference>
<feature type="compositionally biased region" description="Low complexity" evidence="1">
    <location>
        <begin position="518"/>
        <end position="540"/>
    </location>
</feature>
<dbReference type="PANTHER" id="PTHR44329">
    <property type="entry name" value="SERINE/THREONINE-PROTEIN KINASE TNNI3K-RELATED"/>
    <property type="match status" value="1"/>
</dbReference>
<evidence type="ECO:0000313" key="3">
    <source>
        <dbReference type="EMBL" id="KAF7440824.1"/>
    </source>
</evidence>
<proteinExistence type="predicted"/>
<reference evidence="3" key="1">
    <citation type="submission" date="2019-07" db="EMBL/GenBank/DDBJ databases">
        <authorList>
            <person name="Palmer J.M."/>
        </authorList>
    </citation>
    <scope>NUCLEOTIDE SEQUENCE</scope>
    <source>
        <strain evidence="3">PC9</strain>
    </source>
</reference>
<accession>A0A8H7DVY9</accession>
<evidence type="ECO:0000259" key="2">
    <source>
        <dbReference type="SMART" id="SM00147"/>
    </source>
</evidence>
<feature type="region of interest" description="Disordered" evidence="1">
    <location>
        <begin position="495"/>
        <end position="555"/>
    </location>
</feature>
<sequence>MSVTDALNAAVPGLQAAFAVLNKTYTTIENIKIHRQQCFDMSDRCKTLLLALRDGTNGLEGNEITELIDEVDGIIERIDTRLVRWSQLSHLKSFLQQSEIKLGIEKSQRDIDMVMMKFSAQTSLHLRRAQRDLAAIQERDRAELRELLQQIIQNTDDVKDLLGNSPEGVDQMMGALQQATNILTMLLQELLNPNLAPSEERTFIDGLWTLHEQTSKLPPLVDLTGQVRRDSTRAVAMGTFNDIFMGTWLDKEKVALRLPRSVGNTHNIVRRFQREVEIWRRLRHPNIVHFLGIAYIEDQLMMVSTWMDNGTSTEYVDKYPNVNRLQLLYDVATGLEYLHSQRMVHGDLRGSNVLISKQGVASLSDFGLSKLLEDIGQGMTASSADATSPRWAAPELMKHSKPASTSSDVWSFAMFALELMTGAKPFAYLPRDLMVIRELDQGRLPERPGPEVTQRGLDNDLWALLRKCWSKKPDSRPSMTTVRMKLADIRGIRYEPLPSSLPSSSSSQPSPPSVNRRPSLFGSSRPSTSSSEHSTSSTPSRRIRIPFLSSPRQDTEKIIEEPSEFSPQDELSPLSVLPAQGEIQRKQSGGEGGALRLFVTSPSTSSLRTMSSGKRRSSASSSAPSIPPPTSASLPTDFGSHMPLRRGSDGGASPSPDLSATWSDSGSDSSLVRRAISDPTPIYHLDADGSVSSGTLEGLVERLLSSSNLDKDVEFRDTLLTTCSDFSSPEELMTVIIRRFNDANVSVDLQVENRGIHAERLVSIRLNVIAVVKYWTNSHHMELTPPLIWQIKEFALSTLSSNTFSQLMKERVKEILHMVDTRQQQTNSDLQKTSPLLSPGRKIPRASEMTPQDLAIALCLLQGDLFTKITPGQCIAHLRKQPLNSVETLQNTARKIAFWVKKSILRSDEISHRGLALKFFVNVAQACRARHDYLSLAVIVKALKSDSVSRLHLTHQELGANMQHVWQELKDFVEDVKAYRTALRQCVEQQTPCIPWLGTLTPPFPVFIFVYTPVELHLHDLATVFAHHPQIKEEDGRVLVNFERYTKFTEKLKEITRCKPPDLESYRGQGQLAYLEHQLRNVEQTPGAEYDLSNRSLAQAGEESRVFKQRRRELNQLGFR</sequence>
<protein>
    <recommendedName>
        <fullName evidence="2">Ras-GEF domain-containing protein</fullName>
    </recommendedName>
</protein>
<dbReference type="RefSeq" id="XP_036636668.1">
    <property type="nucleotide sequence ID" value="XM_036770823.1"/>
</dbReference>
<dbReference type="GO" id="GO:0007166">
    <property type="term" value="P:cell surface receptor signaling pathway"/>
    <property type="evidence" value="ECO:0007669"/>
    <property type="project" value="InterPro"/>
</dbReference>
<dbReference type="OrthoDB" id="4062651at2759"/>
<dbReference type="AlphaFoldDB" id="A0A8H7DVY9"/>
<dbReference type="Pfam" id="PF00618">
    <property type="entry name" value="RasGEF_N"/>
    <property type="match status" value="1"/>
</dbReference>
<dbReference type="InterPro" id="IPR001895">
    <property type="entry name" value="RASGEF_cat_dom"/>
</dbReference>
<dbReference type="Gene3D" id="1.10.510.10">
    <property type="entry name" value="Transferase(Phosphotransferase) domain 1"/>
    <property type="match status" value="1"/>
</dbReference>
<dbReference type="Gene3D" id="1.20.870.10">
    <property type="entry name" value="Son of sevenless (SoS) protein Chain: S domain 1"/>
    <property type="match status" value="1"/>
</dbReference>
<organism evidence="3 4">
    <name type="scientific">Pleurotus ostreatus</name>
    <name type="common">Oyster mushroom</name>
    <name type="synonym">White-rot fungus</name>
    <dbReference type="NCBI Taxonomy" id="5322"/>
    <lineage>
        <taxon>Eukaryota</taxon>
        <taxon>Fungi</taxon>
        <taxon>Dikarya</taxon>
        <taxon>Basidiomycota</taxon>
        <taxon>Agaricomycotina</taxon>
        <taxon>Agaricomycetes</taxon>
        <taxon>Agaricomycetidae</taxon>
        <taxon>Agaricales</taxon>
        <taxon>Pleurotineae</taxon>
        <taxon>Pleurotaceae</taxon>
        <taxon>Pleurotus</taxon>
    </lineage>
</organism>
<feature type="compositionally biased region" description="Low complexity" evidence="1">
    <location>
        <begin position="496"/>
        <end position="508"/>
    </location>
</feature>
<dbReference type="CDD" id="cd21037">
    <property type="entry name" value="MLKL_NTD"/>
    <property type="match status" value="1"/>
</dbReference>
<feature type="domain" description="Ras-GEF" evidence="2">
    <location>
        <begin position="846"/>
        <end position="1106"/>
    </location>
</feature>
<feature type="region of interest" description="Disordered" evidence="1">
    <location>
        <begin position="585"/>
        <end position="670"/>
    </location>
</feature>
<dbReference type="InterPro" id="IPR001245">
    <property type="entry name" value="Ser-Thr/Tyr_kinase_cat_dom"/>
</dbReference>
<name>A0A8H7DVY9_PLEOS</name>
<dbReference type="EMBL" id="JACETU010000001">
    <property type="protein sequence ID" value="KAF7440824.1"/>
    <property type="molecule type" value="Genomic_DNA"/>
</dbReference>
<dbReference type="InterPro" id="IPR023578">
    <property type="entry name" value="Ras_GEF_dom_sf"/>
</dbReference>